<feature type="compositionally biased region" description="Basic residues" evidence="1">
    <location>
        <begin position="180"/>
        <end position="191"/>
    </location>
</feature>
<dbReference type="InterPro" id="IPR021455">
    <property type="entry name" value="DUF3106"/>
</dbReference>
<proteinExistence type="predicted"/>
<name>A0A831RWZ7_9GAMM</name>
<dbReference type="Pfam" id="PF11304">
    <property type="entry name" value="DUF3106"/>
    <property type="match status" value="1"/>
</dbReference>
<dbReference type="Proteomes" id="UP000886339">
    <property type="component" value="Unassembled WGS sequence"/>
</dbReference>
<dbReference type="EMBL" id="DRLF01000291">
    <property type="protein sequence ID" value="HEC06837.1"/>
    <property type="molecule type" value="Genomic_DNA"/>
</dbReference>
<evidence type="ECO:0000313" key="2">
    <source>
        <dbReference type="EMBL" id="HEC06837.1"/>
    </source>
</evidence>
<feature type="region of interest" description="Disordered" evidence="1">
    <location>
        <begin position="179"/>
        <end position="212"/>
    </location>
</feature>
<reference evidence="2" key="1">
    <citation type="journal article" date="2020" name="mSystems">
        <title>Genome- and Community-Level Interaction Insights into Carbon Utilization and Element Cycling Functions of Hydrothermarchaeota in Hydrothermal Sediment.</title>
        <authorList>
            <person name="Zhou Z."/>
            <person name="Liu Y."/>
            <person name="Xu W."/>
            <person name="Pan J."/>
            <person name="Luo Z.H."/>
            <person name="Li M."/>
        </authorList>
    </citation>
    <scope>NUCLEOTIDE SEQUENCE [LARGE SCALE GENOMIC DNA]</scope>
    <source>
        <strain evidence="2">HyVt-458</strain>
    </source>
</reference>
<organism evidence="2">
    <name type="scientific">Thiolapillus brandeum</name>
    <dbReference type="NCBI Taxonomy" id="1076588"/>
    <lineage>
        <taxon>Bacteria</taxon>
        <taxon>Pseudomonadati</taxon>
        <taxon>Pseudomonadota</taxon>
        <taxon>Gammaproteobacteria</taxon>
        <taxon>Chromatiales</taxon>
        <taxon>Sedimenticolaceae</taxon>
        <taxon>Thiolapillus</taxon>
    </lineage>
</organism>
<sequence length="212" mass="25906">MPPDTRRWNCWSISAPWKRLKMASWWIPWTPFPPRTTLNRVTDPMATSHLQQRKGRMKHPKLLLASLLIFALSGQVLPAAESIPWDTLTPQQQKILRSAKDRWDSFSIEKQRLLEAGASRWQDMTPEQRARARKNLKRWKKMTPEQRRKFRQRLKKFRNLPPEKRRKLREYRNWFQQLPPKRKQELRKRWKNMTPEERRRRLDKLPPHPPEN</sequence>
<gene>
    <name evidence="2" type="ORF">ENJ12_08300</name>
</gene>
<comment type="caution">
    <text evidence="2">The sequence shown here is derived from an EMBL/GenBank/DDBJ whole genome shotgun (WGS) entry which is preliminary data.</text>
</comment>
<protein>
    <submittedName>
        <fullName evidence="2">DUF3106 domain-containing protein</fullName>
    </submittedName>
</protein>
<dbReference type="AlphaFoldDB" id="A0A831RWZ7"/>
<feature type="compositionally biased region" description="Basic and acidic residues" evidence="1">
    <location>
        <begin position="194"/>
        <end position="212"/>
    </location>
</feature>
<evidence type="ECO:0000256" key="1">
    <source>
        <dbReference type="SAM" id="MobiDB-lite"/>
    </source>
</evidence>
<accession>A0A831RWZ7</accession>